<evidence type="ECO:0000256" key="4">
    <source>
        <dbReference type="ARBA" id="ARBA00023002"/>
    </source>
</evidence>
<protein>
    <recommendedName>
        <fullName evidence="2">2-dehydropantoate 2-reductase</fullName>
        <ecNumber evidence="2">1.1.1.169</ecNumber>
    </recommendedName>
    <alternativeName>
        <fullName evidence="5">Ketopantoate reductase</fullName>
    </alternativeName>
</protein>
<dbReference type="Pfam" id="PF08546">
    <property type="entry name" value="ApbA_C"/>
    <property type="match status" value="1"/>
</dbReference>
<dbReference type="PANTHER" id="PTHR43765:SF2">
    <property type="entry name" value="2-DEHYDROPANTOATE 2-REDUCTASE"/>
    <property type="match status" value="1"/>
</dbReference>
<keyword evidence="4" id="KW-0560">Oxidoreductase</keyword>
<evidence type="ECO:0000259" key="7">
    <source>
        <dbReference type="Pfam" id="PF08546"/>
    </source>
</evidence>
<dbReference type="SUPFAM" id="SSF48179">
    <property type="entry name" value="6-phosphogluconate dehydrogenase C-terminal domain-like"/>
    <property type="match status" value="1"/>
</dbReference>
<feature type="domain" description="Ketopantoate reductase N-terminal" evidence="6">
    <location>
        <begin position="3"/>
        <end position="139"/>
    </location>
</feature>
<dbReference type="InterPro" id="IPR050838">
    <property type="entry name" value="Ketopantoate_reductase"/>
</dbReference>
<dbReference type="SUPFAM" id="SSF51735">
    <property type="entry name" value="NAD(P)-binding Rossmann-fold domains"/>
    <property type="match status" value="1"/>
</dbReference>
<keyword evidence="3" id="KW-0521">NADP</keyword>
<evidence type="ECO:0000256" key="5">
    <source>
        <dbReference type="ARBA" id="ARBA00032024"/>
    </source>
</evidence>
<dbReference type="GO" id="GO:0008677">
    <property type="term" value="F:2-dehydropantoate 2-reductase activity"/>
    <property type="evidence" value="ECO:0007669"/>
    <property type="project" value="UniProtKB-EC"/>
</dbReference>
<dbReference type="EMBL" id="VSSQ01015222">
    <property type="protein sequence ID" value="MPM55323.1"/>
    <property type="molecule type" value="Genomic_DNA"/>
</dbReference>
<evidence type="ECO:0000256" key="2">
    <source>
        <dbReference type="ARBA" id="ARBA00013014"/>
    </source>
</evidence>
<dbReference type="GO" id="GO:0005737">
    <property type="term" value="C:cytoplasm"/>
    <property type="evidence" value="ECO:0007669"/>
    <property type="project" value="TreeGrafter"/>
</dbReference>
<dbReference type="InterPro" id="IPR013752">
    <property type="entry name" value="KPA_reductase"/>
</dbReference>
<sequence length="344" mass="37492">MKVAILGCGAMGTVLGAYMTRNGCDVEMIDSYEAHVKALNEKGAHIVGTVDMTVPVKAITPDQMEGIYDIVYLFTKQTANEAVLPRLLPHLGPDSTVCTLQNGVPEPFVASYVGESRTVGGTVLWGATFLEPGVSELTQDLSRNDHLFEIGEIDGSIGPRIKKVAEILDYMGHTAISDSLMASRWGKLINNACMSGMSAACGATFGGVLDNDTARACLSYLGREVKLCCEASGYRLPTLLHEQSPETLDISDQAMFEANQEMFLTMYSDMRAAKASMLQDLERCKPTEVRMINGYVCQAGDKYGIDTPFNDKVVEIVTKIENGELHLSMDNVRLFDPALFTYPL</sequence>
<evidence type="ECO:0000256" key="3">
    <source>
        <dbReference type="ARBA" id="ARBA00022857"/>
    </source>
</evidence>
<dbReference type="InterPro" id="IPR013332">
    <property type="entry name" value="KPR_N"/>
</dbReference>
<dbReference type="NCBIfam" id="TIGR00745">
    <property type="entry name" value="apbA_panE"/>
    <property type="match status" value="1"/>
</dbReference>
<dbReference type="Gene3D" id="3.40.50.720">
    <property type="entry name" value="NAD(P)-binding Rossmann-like Domain"/>
    <property type="match status" value="1"/>
</dbReference>
<organism evidence="8">
    <name type="scientific">bioreactor metagenome</name>
    <dbReference type="NCBI Taxonomy" id="1076179"/>
    <lineage>
        <taxon>unclassified sequences</taxon>
        <taxon>metagenomes</taxon>
        <taxon>ecological metagenomes</taxon>
    </lineage>
</organism>
<dbReference type="GO" id="GO:0050661">
    <property type="term" value="F:NADP binding"/>
    <property type="evidence" value="ECO:0007669"/>
    <property type="project" value="TreeGrafter"/>
</dbReference>
<comment type="similarity">
    <text evidence="1">Belongs to the ketopantoate reductase family.</text>
</comment>
<feature type="domain" description="Ketopantoate reductase C-terminal" evidence="7">
    <location>
        <begin position="180"/>
        <end position="321"/>
    </location>
</feature>
<accession>A0A645AWP2</accession>
<name>A0A645AWP2_9ZZZZ</name>
<gene>
    <name evidence="8" type="ORF">SDC9_102117</name>
</gene>
<dbReference type="EC" id="1.1.1.169" evidence="2"/>
<reference evidence="8" key="1">
    <citation type="submission" date="2019-08" db="EMBL/GenBank/DDBJ databases">
        <authorList>
            <person name="Kucharzyk K."/>
            <person name="Murdoch R.W."/>
            <person name="Higgins S."/>
            <person name="Loffler F."/>
        </authorList>
    </citation>
    <scope>NUCLEOTIDE SEQUENCE</scope>
</reference>
<evidence type="ECO:0000259" key="6">
    <source>
        <dbReference type="Pfam" id="PF02558"/>
    </source>
</evidence>
<dbReference type="InterPro" id="IPR036291">
    <property type="entry name" value="NAD(P)-bd_dom_sf"/>
</dbReference>
<dbReference type="Gene3D" id="1.10.1040.10">
    <property type="entry name" value="N-(1-d-carboxylethyl)-l-norvaline Dehydrogenase, domain 2"/>
    <property type="match status" value="1"/>
</dbReference>
<comment type="caution">
    <text evidence="8">The sequence shown here is derived from an EMBL/GenBank/DDBJ whole genome shotgun (WGS) entry which is preliminary data.</text>
</comment>
<evidence type="ECO:0000256" key="1">
    <source>
        <dbReference type="ARBA" id="ARBA00007870"/>
    </source>
</evidence>
<dbReference type="InterPro" id="IPR013328">
    <property type="entry name" value="6PGD_dom2"/>
</dbReference>
<proteinExistence type="inferred from homology"/>
<dbReference type="InterPro" id="IPR008927">
    <property type="entry name" value="6-PGluconate_DH-like_C_sf"/>
</dbReference>
<dbReference type="Pfam" id="PF02558">
    <property type="entry name" value="ApbA"/>
    <property type="match status" value="1"/>
</dbReference>
<dbReference type="GO" id="GO:0015940">
    <property type="term" value="P:pantothenate biosynthetic process"/>
    <property type="evidence" value="ECO:0007669"/>
    <property type="project" value="InterPro"/>
</dbReference>
<dbReference type="AlphaFoldDB" id="A0A645AWP2"/>
<evidence type="ECO:0000313" key="8">
    <source>
        <dbReference type="EMBL" id="MPM55323.1"/>
    </source>
</evidence>
<dbReference type="InterPro" id="IPR003710">
    <property type="entry name" value="ApbA"/>
</dbReference>
<dbReference type="PANTHER" id="PTHR43765">
    <property type="entry name" value="2-DEHYDROPANTOATE 2-REDUCTASE-RELATED"/>
    <property type="match status" value="1"/>
</dbReference>